<evidence type="ECO:0000313" key="1">
    <source>
        <dbReference type="EnsemblPlants" id="cds.evm.model.04.1153"/>
    </source>
</evidence>
<reference evidence="1" key="2">
    <citation type="submission" date="2021-03" db="UniProtKB">
        <authorList>
            <consortium name="EnsemblPlants"/>
        </authorList>
    </citation>
    <scope>IDENTIFICATION</scope>
</reference>
<proteinExistence type="predicted"/>
<dbReference type="OMA" id="HESRNEH"/>
<reference evidence="1" key="1">
    <citation type="submission" date="2018-11" db="EMBL/GenBank/DDBJ databases">
        <authorList>
            <person name="Grassa J C."/>
        </authorList>
    </citation>
    <scope>NUCLEOTIDE SEQUENCE [LARGE SCALE GENOMIC DNA]</scope>
</reference>
<dbReference type="Pfam" id="PF14223">
    <property type="entry name" value="Retrotran_gag_2"/>
    <property type="match status" value="1"/>
</dbReference>
<dbReference type="AlphaFoldDB" id="A0A803PBY2"/>
<evidence type="ECO:0000313" key="2">
    <source>
        <dbReference type="Proteomes" id="UP000596661"/>
    </source>
</evidence>
<organism evidence="1 2">
    <name type="scientific">Cannabis sativa</name>
    <name type="common">Hemp</name>
    <name type="synonym">Marijuana</name>
    <dbReference type="NCBI Taxonomy" id="3483"/>
    <lineage>
        <taxon>Eukaryota</taxon>
        <taxon>Viridiplantae</taxon>
        <taxon>Streptophyta</taxon>
        <taxon>Embryophyta</taxon>
        <taxon>Tracheophyta</taxon>
        <taxon>Spermatophyta</taxon>
        <taxon>Magnoliopsida</taxon>
        <taxon>eudicotyledons</taxon>
        <taxon>Gunneridae</taxon>
        <taxon>Pentapetalae</taxon>
        <taxon>rosids</taxon>
        <taxon>fabids</taxon>
        <taxon>Rosales</taxon>
        <taxon>Cannabaceae</taxon>
        <taxon>Cannabis</taxon>
    </lineage>
</organism>
<accession>A0A803PBY2</accession>
<keyword evidence="2" id="KW-1185">Reference proteome</keyword>
<sequence>MSSSTSDPQALAMTPATQAPQAPLLLSWLRSSISKTILASVANYTTSFSVLRALEQKFASQTKARQLEHKRQFSLVHKGNLPIFKFIDKVQAIAASPIDDQDLVLQVLNGLGPEFDFVVSGITSRSDALTIEKVHALLLSHESRNEHDLAMNDLTVKMQANVALGNGRSRGV</sequence>
<name>A0A803PBY2_CANSA</name>
<dbReference type="EMBL" id="UZAU01000372">
    <property type="status" value="NOT_ANNOTATED_CDS"/>
    <property type="molecule type" value="Genomic_DNA"/>
</dbReference>
<dbReference type="Gramene" id="evm.model.04.1153">
    <property type="protein sequence ID" value="cds.evm.model.04.1153"/>
    <property type="gene ID" value="evm.TU.04.1153"/>
</dbReference>
<dbReference type="PANTHER" id="PTHR47481:SF22">
    <property type="entry name" value="RETROTRANSPOSON GAG DOMAIN-CONTAINING PROTEIN"/>
    <property type="match status" value="1"/>
</dbReference>
<protein>
    <submittedName>
        <fullName evidence="1">Uncharacterized protein</fullName>
    </submittedName>
</protein>
<dbReference type="EnsemblPlants" id="evm.model.04.1153">
    <property type="protein sequence ID" value="cds.evm.model.04.1153"/>
    <property type="gene ID" value="evm.TU.04.1153"/>
</dbReference>
<dbReference type="Proteomes" id="UP000596661">
    <property type="component" value="Chromosome 4"/>
</dbReference>
<dbReference type="PANTHER" id="PTHR47481">
    <property type="match status" value="1"/>
</dbReference>